<evidence type="ECO:0000256" key="8">
    <source>
        <dbReference type="ARBA" id="ARBA00023136"/>
    </source>
</evidence>
<evidence type="ECO:0000256" key="9">
    <source>
        <dbReference type="ARBA" id="ARBA00023196"/>
    </source>
</evidence>
<evidence type="ECO:0000256" key="3">
    <source>
        <dbReference type="ARBA" id="ARBA00022448"/>
    </source>
</evidence>
<evidence type="ECO:0000256" key="7">
    <source>
        <dbReference type="ARBA" id="ARBA00023065"/>
    </source>
</evidence>
<evidence type="ECO:0000256" key="10">
    <source>
        <dbReference type="ARBA" id="ARBA00023310"/>
    </source>
</evidence>
<keyword evidence="3 11" id="KW-0813">Transport</keyword>
<dbReference type="GO" id="GO:0046933">
    <property type="term" value="F:proton-transporting ATP synthase activity, rotational mechanism"/>
    <property type="evidence" value="ECO:0007669"/>
    <property type="project" value="UniProtKB-UniRule"/>
</dbReference>
<dbReference type="GO" id="GO:0005524">
    <property type="term" value="F:ATP binding"/>
    <property type="evidence" value="ECO:0007669"/>
    <property type="project" value="UniProtKB-UniRule"/>
</dbReference>
<comment type="catalytic activity">
    <reaction evidence="11">
        <text>ATP + H2O + 4 H(+)(in) = ADP + phosphate + 5 H(+)(out)</text>
        <dbReference type="Rhea" id="RHEA:57720"/>
        <dbReference type="ChEBI" id="CHEBI:15377"/>
        <dbReference type="ChEBI" id="CHEBI:15378"/>
        <dbReference type="ChEBI" id="CHEBI:30616"/>
        <dbReference type="ChEBI" id="CHEBI:43474"/>
        <dbReference type="ChEBI" id="CHEBI:456216"/>
        <dbReference type="EC" id="7.1.2.2"/>
    </reaction>
</comment>
<comment type="function">
    <text evidence="11">Produces ATP from ADP in the presence of a proton gradient across the membrane. The alpha chain is a regulatory subunit.</text>
</comment>
<evidence type="ECO:0000259" key="13">
    <source>
        <dbReference type="Pfam" id="PF00306"/>
    </source>
</evidence>
<dbReference type="FunFam" id="1.20.150.20:FF:000001">
    <property type="entry name" value="ATP synthase subunit alpha"/>
    <property type="match status" value="1"/>
</dbReference>
<dbReference type="NCBIfam" id="NF009884">
    <property type="entry name" value="PRK13343.1"/>
    <property type="match status" value="1"/>
</dbReference>
<dbReference type="InterPro" id="IPR023366">
    <property type="entry name" value="ATP_synth_asu-like_sf"/>
</dbReference>
<comment type="caution">
    <text evidence="15">The sequence shown here is derived from an EMBL/GenBank/DDBJ whole genome shotgun (WGS) entry which is preliminary data.</text>
</comment>
<keyword evidence="8 11" id="KW-0472">Membrane</keyword>
<dbReference type="InterPro" id="IPR033732">
    <property type="entry name" value="ATP_synth_F1_a_nt-bd_dom"/>
</dbReference>
<dbReference type="InterPro" id="IPR004100">
    <property type="entry name" value="ATPase_F1/V1/A1_a/bsu_N"/>
</dbReference>
<dbReference type="SUPFAM" id="SSF47917">
    <property type="entry name" value="C-terminal domain of alpha and beta subunits of F1 ATP synthase"/>
    <property type="match status" value="1"/>
</dbReference>
<comment type="subcellular location">
    <subcellularLocation>
        <location evidence="11">Cell membrane</location>
        <topology evidence="11">Peripheral membrane protein</topology>
    </subcellularLocation>
    <subcellularLocation>
        <location evidence="1">Membrane</location>
    </subcellularLocation>
</comment>
<evidence type="ECO:0000313" key="16">
    <source>
        <dbReference type="Proteomes" id="UP000177169"/>
    </source>
</evidence>
<gene>
    <name evidence="11" type="primary">atpA</name>
    <name evidence="15" type="ORF">A3D01_06125</name>
</gene>
<dbReference type="Gene3D" id="1.20.150.20">
    <property type="entry name" value="ATP synthase alpha/beta chain, C-terminal domain"/>
    <property type="match status" value="1"/>
</dbReference>
<dbReference type="InterPro" id="IPR036121">
    <property type="entry name" value="ATPase_F1/V1/A1_a/bsu_N_sf"/>
</dbReference>
<evidence type="ECO:0000256" key="11">
    <source>
        <dbReference type="HAMAP-Rule" id="MF_01346"/>
    </source>
</evidence>
<dbReference type="STRING" id="1802505.A3D01_06125"/>
<keyword evidence="7 11" id="KW-0406">Ion transport</keyword>
<feature type="site" description="Required for activity" evidence="11">
    <location>
        <position position="347"/>
    </location>
</feature>
<dbReference type="EMBL" id="MGGR01000015">
    <property type="protein sequence ID" value="OGM33697.1"/>
    <property type="molecule type" value="Genomic_DNA"/>
</dbReference>
<feature type="domain" description="ATPase F1/V1/A1 complex alpha/beta subunit N-terminal" evidence="14">
    <location>
        <begin position="13"/>
        <end position="77"/>
    </location>
</feature>
<dbReference type="Pfam" id="PF00006">
    <property type="entry name" value="ATP-synt_ab"/>
    <property type="match status" value="1"/>
</dbReference>
<evidence type="ECO:0000256" key="5">
    <source>
        <dbReference type="ARBA" id="ARBA00022840"/>
    </source>
</evidence>
<name>A0A1F7Z2D2_9BACT</name>
<proteinExistence type="inferred from homology"/>
<accession>A0A1F7Z2D2</accession>
<dbReference type="EC" id="7.1.2.2" evidence="11"/>
<keyword evidence="4 11" id="KW-0547">Nucleotide-binding</keyword>
<dbReference type="PROSITE" id="PS00152">
    <property type="entry name" value="ATPASE_ALPHA_BETA"/>
    <property type="match status" value="1"/>
</dbReference>
<dbReference type="HAMAP" id="MF_01346">
    <property type="entry name" value="ATP_synth_alpha_bact"/>
    <property type="match status" value="1"/>
</dbReference>
<dbReference type="Pfam" id="PF02874">
    <property type="entry name" value="ATP-synt_ab_N"/>
    <property type="match status" value="1"/>
</dbReference>
<keyword evidence="10 11" id="KW-0066">ATP synthesis</keyword>
<dbReference type="InterPro" id="IPR000793">
    <property type="entry name" value="ATP_synth_asu_C"/>
</dbReference>
<reference evidence="15 16" key="1">
    <citation type="journal article" date="2016" name="Nat. Commun.">
        <title>Thousands of microbial genomes shed light on interconnected biogeochemical processes in an aquifer system.</title>
        <authorList>
            <person name="Anantharaman K."/>
            <person name="Brown C.T."/>
            <person name="Hug L.A."/>
            <person name="Sharon I."/>
            <person name="Castelle C.J."/>
            <person name="Probst A.J."/>
            <person name="Thomas B.C."/>
            <person name="Singh A."/>
            <person name="Wilkins M.J."/>
            <person name="Karaoz U."/>
            <person name="Brodie E.L."/>
            <person name="Williams K.H."/>
            <person name="Hubbard S.S."/>
            <person name="Banfield J.F."/>
        </authorList>
    </citation>
    <scope>NUCLEOTIDE SEQUENCE [LARGE SCALE GENOMIC DNA]</scope>
</reference>
<sequence length="504" mass="55894">MKTNNLNTKDSKTGEIISLADGCVWLSGMEDVMYGELIEFGNGIFGIALNLEEDRVGAIVLGDYESLSSGTKVRTTGHLMEIGVSEEMLGRVVNAIGEPIDEMGKFKKLTPMPIEKIAPGIVDRKPVDTPLQTGIKAIDSMIPIGRGQRELIIGDRQVGKTAIAIDTIINQKNENVISIYVTIGQKRSKNAEVIKKLKEYGVFEKVIIVSASASDSFAMRYLAPYAGCAIGEYFLGKGKHALLVFDDLTKHAWAYREMSLLLKRPTGREAYPGDVFYLHSRLLERACQLSDKNGGGSLTALPIIETQAQDVSAYIPTNVISITDGQIYLESDLFFAGIKPALNVGLSVSRIGGAAQIKAMKKIAGRLRLDLSQYNELATFAQFATDLDENTKEKIERGKRIVEILKQDQFTPYSVENQVLVIYLATSGSLDDIPLELVREFEKGFLVFVQKKYKKIPEEISKKGEIDEILEEKLVKSISDFKTEFMFEHQMETEMAEHGEPKTN</sequence>
<keyword evidence="6 11" id="KW-1278">Translocase</keyword>
<dbReference type="Gene3D" id="3.40.50.300">
    <property type="entry name" value="P-loop containing nucleotide triphosphate hydrolases"/>
    <property type="match status" value="1"/>
</dbReference>
<feature type="domain" description="ATPase F1/V1/A1 complex alpha/beta subunit nucleotide-binding" evidence="12">
    <location>
        <begin position="134"/>
        <end position="349"/>
    </location>
</feature>
<protein>
    <recommendedName>
        <fullName evidence="11">ATP synthase subunit alpha</fullName>
        <ecNumber evidence="11">7.1.2.2</ecNumber>
    </recommendedName>
    <alternativeName>
        <fullName evidence="11">ATP synthase F1 sector subunit alpha</fullName>
    </alternativeName>
    <alternativeName>
        <fullName evidence="11">F-ATPase subunit alpha</fullName>
    </alternativeName>
</protein>
<dbReference type="InterPro" id="IPR005294">
    <property type="entry name" value="ATP_synth_F1_asu"/>
</dbReference>
<organism evidence="15 16">
    <name type="scientific">Candidatus Woesebacteria bacterium RIFCSPHIGHO2_02_FULL_39_13</name>
    <dbReference type="NCBI Taxonomy" id="1802505"/>
    <lineage>
        <taxon>Bacteria</taxon>
        <taxon>Candidatus Woeseibacteriota</taxon>
    </lineage>
</organism>
<evidence type="ECO:0000256" key="1">
    <source>
        <dbReference type="ARBA" id="ARBA00004370"/>
    </source>
</evidence>
<feature type="domain" description="ATP synthase alpha subunit C-terminal" evidence="13">
    <location>
        <begin position="356"/>
        <end position="481"/>
    </location>
</feature>
<dbReference type="InterPro" id="IPR020003">
    <property type="entry name" value="ATPase_a/bsu_AS"/>
</dbReference>
<dbReference type="NCBIfam" id="TIGR00962">
    <property type="entry name" value="atpA"/>
    <property type="match status" value="1"/>
</dbReference>
<keyword evidence="9 11" id="KW-0139">CF(1)</keyword>
<evidence type="ECO:0000313" key="15">
    <source>
        <dbReference type="EMBL" id="OGM33697.1"/>
    </source>
</evidence>
<dbReference type="InterPro" id="IPR027417">
    <property type="entry name" value="P-loop_NTPase"/>
</dbReference>
<dbReference type="Gene3D" id="2.40.30.20">
    <property type="match status" value="1"/>
</dbReference>
<dbReference type="GO" id="GO:0043531">
    <property type="term" value="F:ADP binding"/>
    <property type="evidence" value="ECO:0007669"/>
    <property type="project" value="TreeGrafter"/>
</dbReference>
<keyword evidence="11" id="KW-0375">Hydrogen ion transport</keyword>
<dbReference type="CDD" id="cd01132">
    <property type="entry name" value="F1-ATPase_alpha_CD"/>
    <property type="match status" value="1"/>
</dbReference>
<dbReference type="InterPro" id="IPR038376">
    <property type="entry name" value="ATP_synth_asu_C_sf"/>
</dbReference>
<dbReference type="GO" id="GO:0005886">
    <property type="term" value="C:plasma membrane"/>
    <property type="evidence" value="ECO:0007669"/>
    <property type="project" value="UniProtKB-SubCell"/>
</dbReference>
<dbReference type="SUPFAM" id="SSF52540">
    <property type="entry name" value="P-loop containing nucleoside triphosphate hydrolases"/>
    <property type="match status" value="1"/>
</dbReference>
<evidence type="ECO:0000259" key="12">
    <source>
        <dbReference type="Pfam" id="PF00006"/>
    </source>
</evidence>
<dbReference type="CDD" id="cd18113">
    <property type="entry name" value="ATP-synt_F1_alpha_C"/>
    <property type="match status" value="1"/>
</dbReference>
<dbReference type="PANTHER" id="PTHR48082">
    <property type="entry name" value="ATP SYNTHASE SUBUNIT ALPHA, MITOCHONDRIAL"/>
    <property type="match status" value="1"/>
</dbReference>
<dbReference type="SUPFAM" id="SSF50615">
    <property type="entry name" value="N-terminal domain of alpha and beta subunits of F1 ATP synthase"/>
    <property type="match status" value="1"/>
</dbReference>
<evidence type="ECO:0000256" key="2">
    <source>
        <dbReference type="ARBA" id="ARBA00008936"/>
    </source>
</evidence>
<dbReference type="FunFam" id="3.40.50.300:FF:000002">
    <property type="entry name" value="ATP synthase subunit alpha"/>
    <property type="match status" value="1"/>
</dbReference>
<evidence type="ECO:0000256" key="6">
    <source>
        <dbReference type="ARBA" id="ARBA00022967"/>
    </source>
</evidence>
<dbReference type="InterPro" id="IPR000194">
    <property type="entry name" value="ATPase_F1/V1/A1_a/bsu_nucl-bd"/>
</dbReference>
<comment type="similarity">
    <text evidence="2 11">Belongs to the ATPase alpha/beta chains family.</text>
</comment>
<evidence type="ECO:0000259" key="14">
    <source>
        <dbReference type="Pfam" id="PF02874"/>
    </source>
</evidence>
<dbReference type="GO" id="GO:0045259">
    <property type="term" value="C:proton-transporting ATP synthase complex"/>
    <property type="evidence" value="ECO:0007669"/>
    <property type="project" value="UniProtKB-KW"/>
</dbReference>
<feature type="binding site" evidence="11">
    <location>
        <begin position="154"/>
        <end position="161"/>
    </location>
    <ligand>
        <name>ATP</name>
        <dbReference type="ChEBI" id="CHEBI:30616"/>
    </ligand>
</feature>
<keyword evidence="5 11" id="KW-0067">ATP-binding</keyword>
<evidence type="ECO:0000256" key="4">
    <source>
        <dbReference type="ARBA" id="ARBA00022741"/>
    </source>
</evidence>
<dbReference type="Proteomes" id="UP000177169">
    <property type="component" value="Unassembled WGS sequence"/>
</dbReference>
<keyword evidence="11" id="KW-1003">Cell membrane</keyword>
<dbReference type="AlphaFoldDB" id="A0A1F7Z2D2"/>
<dbReference type="PANTHER" id="PTHR48082:SF2">
    <property type="entry name" value="ATP SYNTHASE SUBUNIT ALPHA, MITOCHONDRIAL"/>
    <property type="match status" value="1"/>
</dbReference>
<dbReference type="Pfam" id="PF00306">
    <property type="entry name" value="ATP-synt_ab_C"/>
    <property type="match status" value="1"/>
</dbReference>